<dbReference type="EC" id="3.4.21.10" evidence="3 14"/>
<comment type="subunit">
    <text evidence="13">Heavy chain (catalytic) and a light chain linked by two disulfide bonds. Forms a heterodimer with SERPINA5.</text>
</comment>
<keyword evidence="5 14" id="KW-0645">Protease</keyword>
<dbReference type="PROSITE" id="PS00134">
    <property type="entry name" value="TRYPSIN_HIS"/>
    <property type="match status" value="1"/>
</dbReference>
<keyword evidence="6" id="KW-0732">Signal</keyword>
<dbReference type="Pfam" id="PF00089">
    <property type="entry name" value="Trypsin"/>
    <property type="match status" value="1"/>
</dbReference>
<dbReference type="InterPro" id="IPR012267">
    <property type="entry name" value="Pept_S1A_acrosin"/>
</dbReference>
<dbReference type="InterPro" id="IPR001254">
    <property type="entry name" value="Trypsin_dom"/>
</dbReference>
<comment type="catalytic activity">
    <reaction evidence="1 14">
        <text>Preferential cleavage: Arg-|-Xaa, Lys-|-Xaa.</text>
        <dbReference type="EC" id="3.4.21.10"/>
    </reaction>
</comment>
<dbReference type="SUPFAM" id="SSF50494">
    <property type="entry name" value="Trypsin-like serine proteases"/>
    <property type="match status" value="1"/>
</dbReference>
<keyword evidence="9" id="KW-0865">Zymogen</keyword>
<dbReference type="OrthoDB" id="6339452at2759"/>
<dbReference type="CTD" id="49"/>
<dbReference type="Gene3D" id="2.40.10.10">
    <property type="entry name" value="Trypsin-like serine proteases"/>
    <property type="match status" value="2"/>
</dbReference>
<keyword evidence="11" id="KW-0325">Glycoprotein</keyword>
<dbReference type="GO" id="GO:0007340">
    <property type="term" value="P:acrosome reaction"/>
    <property type="evidence" value="ECO:0007669"/>
    <property type="project" value="TreeGrafter"/>
</dbReference>
<evidence type="ECO:0000256" key="5">
    <source>
        <dbReference type="ARBA" id="ARBA00022670"/>
    </source>
</evidence>
<organism evidence="16">
    <name type="scientific">Castor canadensis</name>
    <name type="common">American beaver</name>
    <dbReference type="NCBI Taxonomy" id="51338"/>
    <lineage>
        <taxon>Eukaryota</taxon>
        <taxon>Metazoa</taxon>
        <taxon>Chordata</taxon>
        <taxon>Craniata</taxon>
        <taxon>Vertebrata</taxon>
        <taxon>Euteleostomi</taxon>
        <taxon>Mammalia</taxon>
        <taxon>Eutheria</taxon>
        <taxon>Euarchontoglires</taxon>
        <taxon>Glires</taxon>
        <taxon>Rodentia</taxon>
        <taxon>Castorimorpha</taxon>
        <taxon>Castoridae</taxon>
        <taxon>Castor</taxon>
    </lineage>
</organism>
<dbReference type="FunFam" id="2.40.10.10:FF:000002">
    <property type="entry name" value="Transmembrane protease serine"/>
    <property type="match status" value="1"/>
</dbReference>
<protein>
    <recommendedName>
        <fullName evidence="4 14">Acrosin</fullName>
        <ecNumber evidence="3 14">3.4.21.10</ecNumber>
    </recommendedName>
</protein>
<evidence type="ECO:0000256" key="7">
    <source>
        <dbReference type="ARBA" id="ARBA00022801"/>
    </source>
</evidence>
<dbReference type="KEGG" id="ccan:109693070"/>
<reference evidence="16" key="1">
    <citation type="submission" date="2025-08" db="UniProtKB">
        <authorList>
            <consortium name="RefSeq"/>
        </authorList>
    </citation>
    <scope>IDENTIFICATION</scope>
</reference>
<proteinExistence type="inferred from homology"/>
<keyword evidence="8 14" id="KW-0720">Serine protease</keyword>
<dbReference type="GO" id="GO:0004252">
    <property type="term" value="F:serine-type endopeptidase activity"/>
    <property type="evidence" value="ECO:0007669"/>
    <property type="project" value="UniProtKB-EC"/>
</dbReference>
<evidence type="ECO:0000256" key="3">
    <source>
        <dbReference type="ARBA" id="ARBA00012050"/>
    </source>
</evidence>
<evidence type="ECO:0000256" key="14">
    <source>
        <dbReference type="PIRNR" id="PIRNR001141"/>
    </source>
</evidence>
<dbReference type="CDD" id="cd00190">
    <property type="entry name" value="Tryp_SPc"/>
    <property type="match status" value="1"/>
</dbReference>
<evidence type="ECO:0000256" key="12">
    <source>
        <dbReference type="ARBA" id="ARBA00024195"/>
    </source>
</evidence>
<evidence type="ECO:0000256" key="13">
    <source>
        <dbReference type="ARBA" id="ARBA00025832"/>
    </source>
</evidence>
<dbReference type="PRINTS" id="PR00722">
    <property type="entry name" value="CHYMOTRYPSIN"/>
</dbReference>
<dbReference type="PANTHER" id="PTHR24252:SF8">
    <property type="entry name" value="ACROSIN"/>
    <property type="match status" value="1"/>
</dbReference>
<dbReference type="FunFam" id="2.40.10.10:FF:000060">
    <property type="entry name" value="Acrosin"/>
    <property type="match status" value="1"/>
</dbReference>
<evidence type="ECO:0000256" key="6">
    <source>
        <dbReference type="ARBA" id="ARBA00022729"/>
    </source>
</evidence>
<evidence type="ECO:0000256" key="1">
    <source>
        <dbReference type="ARBA" id="ARBA00001656"/>
    </source>
</evidence>
<keyword evidence="10" id="KW-1015">Disulfide bond</keyword>
<dbReference type="InterPro" id="IPR043504">
    <property type="entry name" value="Peptidase_S1_PA_chymotrypsin"/>
</dbReference>
<evidence type="ECO:0000313" key="15">
    <source>
        <dbReference type="Proteomes" id="UP001732720"/>
    </source>
</evidence>
<evidence type="ECO:0000256" key="11">
    <source>
        <dbReference type="ARBA" id="ARBA00023180"/>
    </source>
</evidence>
<evidence type="ECO:0000313" key="16">
    <source>
        <dbReference type="RefSeq" id="XP_020029715.2"/>
    </source>
</evidence>
<dbReference type="InterPro" id="IPR018114">
    <property type="entry name" value="TRYPSIN_HIS"/>
</dbReference>
<dbReference type="GO" id="GO:0006508">
    <property type="term" value="P:proteolysis"/>
    <property type="evidence" value="ECO:0007669"/>
    <property type="project" value="UniProtKB-KW"/>
</dbReference>
<dbReference type="InterPro" id="IPR001314">
    <property type="entry name" value="Peptidase_S1A"/>
</dbReference>
<sequence length="442" mass="48815">MEPCEVMICRSGWGRSMVEMLPTAILLALAVPVVAKDNSTCDGPCGLRFRQNLQGALRVVGGQSAQHGAWPWMVSLQIFMIHNSRRYHACGGILLNSHWVLTAAHCFDNQKKIYDWRLIFGAQEIEYGNSKPVKAPLQERYVEKIVIHEKYSAVTEGNDIALLKITPPIPCGRFIGPACLPHFKAGPPKVPQTCYVAGWGYIKENVPRPSPLLQEARVNLIDLDLCNSTQWYNGRVMSTNVCAGYPEGKIDTCQGDSGGPLMCRDNANSPFVVVGITSWGVGCARAKRPGIYTATWDYLDWIASKIGPNALHMIQPATPPPPTTRPQQPQVRPLSSRPPSSRPPWYFQRPNRPPHPPHPPLPHPFLPLQTQSQTPAAQAQSPPQFLPSPPPSPPPSSHTNLPQGLSFAKRLQQLIEALKGRAYSISKSSYYEITELPETIPS</sequence>
<keyword evidence="15" id="KW-1185">Reference proteome</keyword>
<accession>A0A8B7VGC4</accession>
<dbReference type="Proteomes" id="UP001732720">
    <property type="component" value="Chromosome 8"/>
</dbReference>
<comment type="function">
    <text evidence="2 14">Acrosin is the major protease of mammalian spermatozoa. It is a serine protease of trypsin-like cleavage specificity, it is synthesized in a zymogen form, proacrosin and stored in the acrosome.</text>
</comment>
<gene>
    <name evidence="16" type="primary">Acr</name>
</gene>
<dbReference type="SMART" id="SM00020">
    <property type="entry name" value="Tryp_SPc"/>
    <property type="match status" value="1"/>
</dbReference>
<keyword evidence="7 14" id="KW-0378">Hydrolase</keyword>
<evidence type="ECO:0000256" key="10">
    <source>
        <dbReference type="ARBA" id="ARBA00023157"/>
    </source>
</evidence>
<evidence type="ECO:0000256" key="9">
    <source>
        <dbReference type="ARBA" id="ARBA00023145"/>
    </source>
</evidence>
<evidence type="ECO:0000256" key="8">
    <source>
        <dbReference type="ARBA" id="ARBA00022825"/>
    </source>
</evidence>
<dbReference type="AlphaFoldDB" id="A0A8B7VGC4"/>
<dbReference type="GO" id="GO:0001669">
    <property type="term" value="C:acrosomal vesicle"/>
    <property type="evidence" value="ECO:0007669"/>
    <property type="project" value="InterPro"/>
</dbReference>
<comment type="similarity">
    <text evidence="12">Belongs to the peptidase S1 family. CLIP subfamily.</text>
</comment>
<dbReference type="PIRSF" id="PIRSF001141">
    <property type="entry name" value="Acrosin"/>
    <property type="match status" value="1"/>
</dbReference>
<dbReference type="PROSITE" id="PS50240">
    <property type="entry name" value="TRYPSIN_DOM"/>
    <property type="match status" value="1"/>
</dbReference>
<dbReference type="RefSeq" id="XP_020029715.2">
    <property type="nucleotide sequence ID" value="XM_020174126.2"/>
</dbReference>
<name>A0A8B7VGC4_CASCN</name>
<dbReference type="InterPro" id="IPR009003">
    <property type="entry name" value="Peptidase_S1_PA"/>
</dbReference>
<dbReference type="PROSITE" id="PS00135">
    <property type="entry name" value="TRYPSIN_SER"/>
    <property type="match status" value="1"/>
</dbReference>
<dbReference type="PANTHER" id="PTHR24252">
    <property type="entry name" value="ACROSIN-RELATED"/>
    <property type="match status" value="1"/>
</dbReference>
<dbReference type="GeneID" id="109693070"/>
<evidence type="ECO:0000256" key="2">
    <source>
        <dbReference type="ARBA" id="ARBA00003042"/>
    </source>
</evidence>
<evidence type="ECO:0000256" key="4">
    <source>
        <dbReference type="ARBA" id="ARBA00017161"/>
    </source>
</evidence>
<dbReference type="InterPro" id="IPR033116">
    <property type="entry name" value="TRYPSIN_SER"/>
</dbReference>